<reference evidence="4 5" key="1">
    <citation type="journal article" date="2019" name="Int. J. Syst. Evol. Microbiol.">
        <title>The Global Catalogue of Microorganisms (GCM) 10K type strain sequencing project: providing services to taxonomists for standard genome sequencing and annotation.</title>
        <authorList>
            <consortium name="The Broad Institute Genomics Platform"/>
            <consortium name="The Broad Institute Genome Sequencing Center for Infectious Disease"/>
            <person name="Wu L."/>
            <person name="Ma J."/>
        </authorList>
    </citation>
    <scope>NUCLEOTIDE SEQUENCE [LARGE SCALE GENOMIC DNA]</scope>
    <source>
        <strain evidence="4 5">JCM 16327</strain>
    </source>
</reference>
<sequence>MSAPIQTVTPDTPVEEAASVMRDNEISSVVVVDEENGLVGILTATDFVAIAADGAITRDDPVSKYMSTDLVTVTADEPIVDVAETLIDHGIHHIPVVDDTAGVIGMISTTDITAYLSTAA</sequence>
<keyword evidence="5" id="KW-1185">Reference proteome</keyword>
<accession>A0AAV3SXI1</accession>
<evidence type="ECO:0000256" key="1">
    <source>
        <dbReference type="ARBA" id="ARBA00023122"/>
    </source>
</evidence>
<dbReference type="InterPro" id="IPR000644">
    <property type="entry name" value="CBS_dom"/>
</dbReference>
<dbReference type="SUPFAM" id="SSF54631">
    <property type="entry name" value="CBS-domain pair"/>
    <property type="match status" value="1"/>
</dbReference>
<protein>
    <submittedName>
        <fullName evidence="4">CBS domain-containing protein</fullName>
    </submittedName>
</protein>
<dbReference type="Pfam" id="PF00571">
    <property type="entry name" value="CBS"/>
    <property type="match status" value="2"/>
</dbReference>
<dbReference type="PROSITE" id="PS51371">
    <property type="entry name" value="CBS"/>
    <property type="match status" value="2"/>
</dbReference>
<dbReference type="SMART" id="SM00116">
    <property type="entry name" value="CBS"/>
    <property type="match status" value="2"/>
</dbReference>
<dbReference type="CDD" id="cd09836">
    <property type="entry name" value="CBS_pair_arch"/>
    <property type="match status" value="1"/>
</dbReference>
<gene>
    <name evidence="4" type="ORF">GCM10009019_02980</name>
</gene>
<evidence type="ECO:0000256" key="2">
    <source>
        <dbReference type="PROSITE-ProRule" id="PRU00703"/>
    </source>
</evidence>
<dbReference type="InterPro" id="IPR051257">
    <property type="entry name" value="Diverse_CBS-Domain"/>
</dbReference>
<evidence type="ECO:0000313" key="5">
    <source>
        <dbReference type="Proteomes" id="UP001500194"/>
    </source>
</evidence>
<proteinExistence type="predicted"/>
<feature type="domain" description="CBS" evidence="3">
    <location>
        <begin position="66"/>
        <end position="120"/>
    </location>
</feature>
<dbReference type="PANTHER" id="PTHR43080:SF2">
    <property type="entry name" value="CBS DOMAIN-CONTAINING PROTEIN"/>
    <property type="match status" value="1"/>
</dbReference>
<evidence type="ECO:0000313" key="4">
    <source>
        <dbReference type="EMBL" id="GAA0644442.1"/>
    </source>
</evidence>
<evidence type="ECO:0000259" key="3">
    <source>
        <dbReference type="PROSITE" id="PS51371"/>
    </source>
</evidence>
<dbReference type="Proteomes" id="UP001500194">
    <property type="component" value="Unassembled WGS sequence"/>
</dbReference>
<organism evidence="4 5">
    <name type="scientific">Salarchaeum japonicum</name>
    <dbReference type="NCBI Taxonomy" id="555573"/>
    <lineage>
        <taxon>Archaea</taxon>
        <taxon>Methanobacteriati</taxon>
        <taxon>Methanobacteriota</taxon>
        <taxon>Stenosarchaea group</taxon>
        <taxon>Halobacteria</taxon>
        <taxon>Halobacteriales</taxon>
        <taxon>Halobacteriaceae</taxon>
    </lineage>
</organism>
<feature type="domain" description="CBS" evidence="3">
    <location>
        <begin position="1"/>
        <end position="58"/>
    </location>
</feature>
<dbReference type="InterPro" id="IPR046342">
    <property type="entry name" value="CBS_dom_sf"/>
</dbReference>
<name>A0AAV3SXI1_9EURY</name>
<dbReference type="AlphaFoldDB" id="A0AAV3SXI1"/>
<dbReference type="Gene3D" id="3.10.580.10">
    <property type="entry name" value="CBS-domain"/>
    <property type="match status" value="1"/>
</dbReference>
<keyword evidence="1 2" id="KW-0129">CBS domain</keyword>
<dbReference type="PANTHER" id="PTHR43080">
    <property type="entry name" value="CBS DOMAIN-CONTAINING PROTEIN CBSX3, MITOCHONDRIAL"/>
    <property type="match status" value="1"/>
</dbReference>
<dbReference type="EMBL" id="BAAADU010000002">
    <property type="protein sequence ID" value="GAA0644442.1"/>
    <property type="molecule type" value="Genomic_DNA"/>
</dbReference>
<comment type="caution">
    <text evidence="4">The sequence shown here is derived from an EMBL/GenBank/DDBJ whole genome shotgun (WGS) entry which is preliminary data.</text>
</comment>